<dbReference type="InterPro" id="IPR054052">
    <property type="entry name" value="Y16Q-like"/>
</dbReference>
<gene>
    <name evidence="1" type="ORF">CBG21_05030</name>
</gene>
<dbReference type="AlphaFoldDB" id="A0A256VIS8"/>
<reference evidence="1 2" key="2">
    <citation type="submission" date="2017-09" db="EMBL/GenBank/DDBJ databases">
        <title>Tripartite evolution among Lactobacillus johnsonii, Lactobacillus taiwanensis, Lactobacillus reuteri and their rodent host.</title>
        <authorList>
            <person name="Wang T."/>
            <person name="Knowles S."/>
            <person name="Cheng C."/>
        </authorList>
    </citation>
    <scope>NUCLEOTIDE SEQUENCE [LARGE SCALE GENOMIC DNA]</scope>
    <source>
        <strain evidence="1 2">103v</strain>
    </source>
</reference>
<reference evidence="2" key="1">
    <citation type="submission" date="2017-05" db="EMBL/GenBank/DDBJ databases">
        <authorList>
            <person name="Lin X.B."/>
            <person name="Stothard P."/>
            <person name="Tasseva G."/>
            <person name="Walter J."/>
        </authorList>
    </citation>
    <scope>NUCLEOTIDE SEQUENCE [LARGE SCALE GENOMIC DNA]</scope>
    <source>
        <strain evidence="2">103v</strain>
    </source>
</reference>
<sequence length="86" mass="10264">MTTKQKNMLIKELQEERRELFGKINRLRLFLDNPHPADETEEYVGVDSAEMYWVLEAQFRAMMQYKAALSERIGLLKNSYKGYEEE</sequence>
<dbReference type="RefSeq" id="WP_094504173.1">
    <property type="nucleotide sequence ID" value="NZ_NGPH01000030.1"/>
</dbReference>
<organism evidence="1 2">
    <name type="scientific">Limosilactobacillus reuteri</name>
    <name type="common">Lactobacillus reuteri</name>
    <dbReference type="NCBI Taxonomy" id="1598"/>
    <lineage>
        <taxon>Bacteria</taxon>
        <taxon>Bacillati</taxon>
        <taxon>Bacillota</taxon>
        <taxon>Bacilli</taxon>
        <taxon>Lactobacillales</taxon>
        <taxon>Lactobacillaceae</taxon>
        <taxon>Limosilactobacillus</taxon>
    </lineage>
</organism>
<evidence type="ECO:0000313" key="2">
    <source>
        <dbReference type="Proteomes" id="UP000216122"/>
    </source>
</evidence>
<name>A0A256VIS8_LIMRT</name>
<evidence type="ECO:0000313" key="1">
    <source>
        <dbReference type="EMBL" id="OYT03636.1"/>
    </source>
</evidence>
<proteinExistence type="predicted"/>
<dbReference type="Proteomes" id="UP000216122">
    <property type="component" value="Unassembled WGS sequence"/>
</dbReference>
<dbReference type="Pfam" id="PF21825">
    <property type="entry name" value="crAss001_48"/>
    <property type="match status" value="1"/>
</dbReference>
<comment type="caution">
    <text evidence="1">The sequence shown here is derived from an EMBL/GenBank/DDBJ whole genome shotgun (WGS) entry which is preliminary data.</text>
</comment>
<accession>A0A256VIS8</accession>
<dbReference type="EMBL" id="NGQC01000031">
    <property type="protein sequence ID" value="OYT03636.1"/>
    <property type="molecule type" value="Genomic_DNA"/>
</dbReference>
<protein>
    <submittedName>
        <fullName evidence="1">Uncharacterized protein</fullName>
    </submittedName>
</protein>